<dbReference type="STRING" id="1314790.A0A1Y1Z293"/>
<evidence type="ECO:0000313" key="2">
    <source>
        <dbReference type="EMBL" id="ORY04418.1"/>
    </source>
</evidence>
<dbReference type="OrthoDB" id="206969at2759"/>
<feature type="compositionally biased region" description="Basic and acidic residues" evidence="1">
    <location>
        <begin position="99"/>
        <end position="112"/>
    </location>
</feature>
<feature type="compositionally biased region" description="Acidic residues" evidence="1">
    <location>
        <begin position="9"/>
        <end position="19"/>
    </location>
</feature>
<dbReference type="Pfam" id="PF10253">
    <property type="entry name" value="PRCC"/>
    <property type="match status" value="1"/>
</dbReference>
<reference evidence="2 3" key="1">
    <citation type="submission" date="2016-07" db="EMBL/GenBank/DDBJ databases">
        <title>Pervasive Adenine N6-methylation of Active Genes in Fungi.</title>
        <authorList>
            <consortium name="DOE Joint Genome Institute"/>
            <person name="Mondo S.J."/>
            <person name="Dannebaum R.O."/>
            <person name="Kuo R.C."/>
            <person name="Labutti K."/>
            <person name="Haridas S."/>
            <person name="Kuo A."/>
            <person name="Salamov A."/>
            <person name="Ahrendt S.R."/>
            <person name="Lipzen A."/>
            <person name="Sullivan W."/>
            <person name="Andreopoulos W.B."/>
            <person name="Clum A."/>
            <person name="Lindquist E."/>
            <person name="Daum C."/>
            <person name="Ramamoorthy G.K."/>
            <person name="Gryganskyi A."/>
            <person name="Culley D."/>
            <person name="Magnuson J.K."/>
            <person name="James T.Y."/>
            <person name="O'Malley M.A."/>
            <person name="Stajich J.E."/>
            <person name="Spatafora J.W."/>
            <person name="Visel A."/>
            <person name="Grigoriev I.V."/>
        </authorList>
    </citation>
    <scope>NUCLEOTIDE SEQUENCE [LARGE SCALE GENOMIC DNA]</scope>
    <source>
        <strain evidence="2 3">CBS 931.73</strain>
    </source>
</reference>
<feature type="compositionally biased region" description="Polar residues" evidence="1">
    <location>
        <begin position="113"/>
        <end position="125"/>
    </location>
</feature>
<dbReference type="AlphaFoldDB" id="A0A1Y1Z293"/>
<dbReference type="InterPro" id="IPR018800">
    <property type="entry name" value="PRCC"/>
</dbReference>
<feature type="region of interest" description="Disordered" evidence="1">
    <location>
        <begin position="1"/>
        <end position="126"/>
    </location>
</feature>
<keyword evidence="3" id="KW-1185">Reference proteome</keyword>
<proteinExistence type="predicted"/>
<sequence>MSLVADYGSDSEDYSEDENNTSKTLQEKPQISAKKEKSSGSVKFIVDLPKFEEEEDKTPTTVNKKPGRTSLFDMLPKPKNSSTKATTDLKPPNVSKGKALYDPHKSDARIQETKTASSPLASTNTEKIKSAPASFFPMDVKQKKPAQIVEVQAENPVQDIVSEKPAGPEPAPVEYTAASMYAYDETNPYYYDSSAYSAYAYQDSNQYYQEDQPQEDVLEEEAITYLMGRRAGRGQASAINITTINQQDQLHDPNMPTITSAGSSSFGQVPAYKVSGNQKRKHNIMFLAHQAKAREAELQDFYALNKKTKKETQSKYGENARLWNGLYSCLTSINSAGF</sequence>
<accession>A0A1Y1Z293</accession>
<organism evidence="2 3">
    <name type="scientific">Basidiobolus meristosporus CBS 931.73</name>
    <dbReference type="NCBI Taxonomy" id="1314790"/>
    <lineage>
        <taxon>Eukaryota</taxon>
        <taxon>Fungi</taxon>
        <taxon>Fungi incertae sedis</taxon>
        <taxon>Zoopagomycota</taxon>
        <taxon>Entomophthoromycotina</taxon>
        <taxon>Basidiobolomycetes</taxon>
        <taxon>Basidiobolales</taxon>
        <taxon>Basidiobolaceae</taxon>
        <taxon>Basidiobolus</taxon>
    </lineage>
</organism>
<dbReference type="PANTHER" id="PTHR13621:SF2">
    <property type="entry name" value="PROLINE-RICH PROTEIN PRCC"/>
    <property type="match status" value="1"/>
</dbReference>
<comment type="caution">
    <text evidence="2">The sequence shown here is derived from an EMBL/GenBank/DDBJ whole genome shotgun (WGS) entry which is preliminary data.</text>
</comment>
<evidence type="ECO:0000313" key="3">
    <source>
        <dbReference type="Proteomes" id="UP000193498"/>
    </source>
</evidence>
<dbReference type="FunCoup" id="A0A1Y1Z293">
    <property type="interactions" value="51"/>
</dbReference>
<dbReference type="EMBL" id="MCFE01000035">
    <property type="protein sequence ID" value="ORY04418.1"/>
    <property type="molecule type" value="Genomic_DNA"/>
</dbReference>
<protein>
    <submittedName>
        <fullName evidence="2">Uncharacterized protein</fullName>
    </submittedName>
</protein>
<dbReference type="PANTHER" id="PTHR13621">
    <property type="entry name" value="PROLINE-RICH PROTEIN PRCC"/>
    <property type="match status" value="1"/>
</dbReference>
<dbReference type="Proteomes" id="UP000193498">
    <property type="component" value="Unassembled WGS sequence"/>
</dbReference>
<dbReference type="InParanoid" id="A0A1Y1Z293"/>
<dbReference type="GO" id="GO:0005634">
    <property type="term" value="C:nucleus"/>
    <property type="evidence" value="ECO:0007669"/>
    <property type="project" value="TreeGrafter"/>
</dbReference>
<evidence type="ECO:0000256" key="1">
    <source>
        <dbReference type="SAM" id="MobiDB-lite"/>
    </source>
</evidence>
<gene>
    <name evidence="2" type="ORF">K493DRAFT_333924</name>
</gene>
<name>A0A1Y1Z293_9FUNG</name>